<keyword evidence="4" id="KW-0449">Lipoprotein</keyword>
<dbReference type="Gene3D" id="2.40.128.200">
    <property type="match status" value="1"/>
</dbReference>
<feature type="chain" id="PRO_5032658261" evidence="6">
    <location>
        <begin position="18"/>
        <end position="132"/>
    </location>
</feature>
<feature type="region of interest" description="Disordered" evidence="5">
    <location>
        <begin position="21"/>
        <end position="47"/>
    </location>
</feature>
<sequence length="132" mass="14009">MKKFAMLALAMSLFLVACGEKKEEEKPAEQPAAEATATEATTEEAKAEMTEEAKTFMVKTEDGKEFTLVIAADGNTATLTDAEGKVTELKNDVTGSGERYTDDAGNEIAMKGAEGILTLGDLKEVPVTVEAK</sequence>
<feature type="signal peptide" evidence="6">
    <location>
        <begin position="1"/>
        <end position="17"/>
    </location>
</feature>
<reference evidence="8 9" key="1">
    <citation type="submission" date="2020-12" db="EMBL/GenBank/DDBJ databases">
        <title>FDA dAtabase for Regulatory Grade micrObial Sequences (FDA-ARGOS): Supporting development and validation of Infectious Disease Dx tests.</title>
        <authorList>
            <person name="Sproer C."/>
            <person name="Gronow S."/>
            <person name="Severitt S."/>
            <person name="Schroder I."/>
            <person name="Tallon L."/>
            <person name="Sadzewicz L."/>
            <person name="Zhao X."/>
            <person name="Boylan J."/>
            <person name="Ott S."/>
            <person name="Bowen H."/>
            <person name="Vavikolanu K."/>
            <person name="Mehta A."/>
            <person name="Aluvathingal J."/>
            <person name="Nadendla S."/>
            <person name="Lowell S."/>
            <person name="Myers T."/>
            <person name="Yan Y."/>
            <person name="Sichtig H."/>
        </authorList>
    </citation>
    <scope>NUCLEOTIDE SEQUENCE [LARGE SCALE GENOMIC DNA]</scope>
    <source>
        <strain evidence="8 9">FDAARGOS_999</strain>
    </source>
</reference>
<evidence type="ECO:0000256" key="5">
    <source>
        <dbReference type="SAM" id="MobiDB-lite"/>
    </source>
</evidence>
<dbReference type="SUPFAM" id="SSF141488">
    <property type="entry name" value="YdhA-like"/>
    <property type="match status" value="1"/>
</dbReference>
<organism evidence="8 9">
    <name type="scientific">Fusobacterium canifelinum</name>
    <dbReference type="NCBI Taxonomy" id="285729"/>
    <lineage>
        <taxon>Bacteria</taxon>
        <taxon>Fusobacteriati</taxon>
        <taxon>Fusobacteriota</taxon>
        <taxon>Fusobacteriia</taxon>
        <taxon>Fusobacteriales</taxon>
        <taxon>Fusobacteriaceae</taxon>
        <taxon>Fusobacterium</taxon>
    </lineage>
</organism>
<evidence type="ECO:0000256" key="3">
    <source>
        <dbReference type="ARBA" id="ARBA00023139"/>
    </source>
</evidence>
<gene>
    <name evidence="8" type="ORF">I6H56_02855</name>
</gene>
<evidence type="ECO:0000256" key="4">
    <source>
        <dbReference type="ARBA" id="ARBA00023288"/>
    </source>
</evidence>
<feature type="compositionally biased region" description="Low complexity" evidence="5">
    <location>
        <begin position="29"/>
        <end position="40"/>
    </location>
</feature>
<protein>
    <submittedName>
        <fullName evidence="8">MliC family protein</fullName>
    </submittedName>
</protein>
<name>A0A7T4KHA0_9FUSO</name>
<dbReference type="RefSeq" id="WP_198480951.1">
    <property type="nucleotide sequence ID" value="NZ_CP066022.1"/>
</dbReference>
<proteinExistence type="predicted"/>
<evidence type="ECO:0000256" key="2">
    <source>
        <dbReference type="ARBA" id="ARBA00023136"/>
    </source>
</evidence>
<evidence type="ECO:0000259" key="7">
    <source>
        <dbReference type="Pfam" id="PF09864"/>
    </source>
</evidence>
<keyword evidence="2" id="KW-0472">Membrane</keyword>
<dbReference type="InterPro" id="IPR036328">
    <property type="entry name" value="MliC_sf"/>
</dbReference>
<dbReference type="EMBL" id="CP066022">
    <property type="protein sequence ID" value="QQB74423.1"/>
    <property type="molecule type" value="Genomic_DNA"/>
</dbReference>
<keyword evidence="1 6" id="KW-0732">Signal</keyword>
<accession>A0A7T4KHA0</accession>
<evidence type="ECO:0000313" key="8">
    <source>
        <dbReference type="EMBL" id="QQB74423.1"/>
    </source>
</evidence>
<dbReference type="Proteomes" id="UP000595577">
    <property type="component" value="Chromosome"/>
</dbReference>
<keyword evidence="3" id="KW-0564">Palmitate</keyword>
<evidence type="ECO:0000256" key="1">
    <source>
        <dbReference type="ARBA" id="ARBA00022729"/>
    </source>
</evidence>
<evidence type="ECO:0000256" key="6">
    <source>
        <dbReference type="SAM" id="SignalP"/>
    </source>
</evidence>
<evidence type="ECO:0000313" key="9">
    <source>
        <dbReference type="Proteomes" id="UP000595577"/>
    </source>
</evidence>
<dbReference type="AlphaFoldDB" id="A0A7T4KHA0"/>
<dbReference type="Pfam" id="PF09864">
    <property type="entry name" value="MliC"/>
    <property type="match status" value="1"/>
</dbReference>
<feature type="domain" description="C-type lysozyme inhibitor" evidence="7">
    <location>
        <begin position="62"/>
        <end position="121"/>
    </location>
</feature>
<dbReference type="PROSITE" id="PS51257">
    <property type="entry name" value="PROKAR_LIPOPROTEIN"/>
    <property type="match status" value="1"/>
</dbReference>
<dbReference type="InterPro" id="IPR018660">
    <property type="entry name" value="MliC"/>
</dbReference>